<evidence type="ECO:0000256" key="1">
    <source>
        <dbReference type="SAM" id="MobiDB-lite"/>
    </source>
</evidence>
<name>A0AAW0QY58_9PEZI</name>
<dbReference type="AlphaFoldDB" id="A0AAW0QY58"/>
<evidence type="ECO:0000313" key="2">
    <source>
        <dbReference type="EMBL" id="KAK8115281.1"/>
    </source>
</evidence>
<feature type="region of interest" description="Disordered" evidence="1">
    <location>
        <begin position="150"/>
        <end position="178"/>
    </location>
</feature>
<gene>
    <name evidence="2" type="ORF">PG999_007350</name>
</gene>
<protein>
    <recommendedName>
        <fullName evidence="4">F-box domain-containing protein</fullName>
    </recommendedName>
</protein>
<proteinExistence type="predicted"/>
<evidence type="ECO:0008006" key="4">
    <source>
        <dbReference type="Google" id="ProtNLM"/>
    </source>
</evidence>
<comment type="caution">
    <text evidence="2">The sequence shown here is derived from an EMBL/GenBank/DDBJ whole genome shotgun (WGS) entry which is preliminary data.</text>
</comment>
<sequence>MSTIPNFTTIPPEVRLMIYKCVLSSSMRKANSFFQKPAYDLVFRGTSPFTRSFYEHDSDYSSEEEPSENETDEQIECRTKKQKSRWALLHVCKLVRQEVLAQIVHRFRDFTVADMRAWAACVGETRVAAMRRWTLEAVIDCHDSYDADPGEADFFESESEGDGEESSADEDEDEDEDSPRFHNLFHIVGLEIDLNRLGPDHIGKPYEESDSYEEPVHRLTADHGYFAGCFGCCLDSSTNEAHSSVEHRLLQGRRQPTVISGELLCSMLDGLSQGAGNNSKRRRLDWRMFENRLTMGRFRC</sequence>
<evidence type="ECO:0000313" key="3">
    <source>
        <dbReference type="Proteomes" id="UP001392437"/>
    </source>
</evidence>
<feature type="compositionally biased region" description="Acidic residues" evidence="1">
    <location>
        <begin position="150"/>
        <end position="177"/>
    </location>
</feature>
<keyword evidence="3" id="KW-1185">Reference proteome</keyword>
<organism evidence="2 3">
    <name type="scientific">Apiospora kogelbergensis</name>
    <dbReference type="NCBI Taxonomy" id="1337665"/>
    <lineage>
        <taxon>Eukaryota</taxon>
        <taxon>Fungi</taxon>
        <taxon>Dikarya</taxon>
        <taxon>Ascomycota</taxon>
        <taxon>Pezizomycotina</taxon>
        <taxon>Sordariomycetes</taxon>
        <taxon>Xylariomycetidae</taxon>
        <taxon>Amphisphaeriales</taxon>
        <taxon>Apiosporaceae</taxon>
        <taxon>Apiospora</taxon>
    </lineage>
</organism>
<dbReference type="EMBL" id="JAQQWP010000006">
    <property type="protein sequence ID" value="KAK8115281.1"/>
    <property type="molecule type" value="Genomic_DNA"/>
</dbReference>
<dbReference type="Proteomes" id="UP001392437">
    <property type="component" value="Unassembled WGS sequence"/>
</dbReference>
<reference evidence="2 3" key="1">
    <citation type="submission" date="2023-01" db="EMBL/GenBank/DDBJ databases">
        <title>Analysis of 21 Apiospora genomes using comparative genomics revels a genus with tremendous synthesis potential of carbohydrate active enzymes and secondary metabolites.</title>
        <authorList>
            <person name="Sorensen T."/>
        </authorList>
    </citation>
    <scope>NUCLEOTIDE SEQUENCE [LARGE SCALE GENOMIC DNA]</scope>
    <source>
        <strain evidence="2 3">CBS 117206</strain>
    </source>
</reference>
<accession>A0AAW0QY58</accession>